<keyword evidence="5" id="KW-0539">Nucleus</keyword>
<dbReference type="AlphaFoldDB" id="A0AAD8JRJ5"/>
<accession>A0AAD8JRJ5</accession>
<evidence type="ECO:0008006" key="8">
    <source>
        <dbReference type="Google" id="ProtNLM"/>
    </source>
</evidence>
<keyword evidence="7" id="KW-1185">Reference proteome</keyword>
<dbReference type="EMBL" id="JAUHHV010000010">
    <property type="protein sequence ID" value="KAK1409490.1"/>
    <property type="molecule type" value="Genomic_DNA"/>
</dbReference>
<dbReference type="InterPro" id="IPR045843">
    <property type="entry name" value="IND-like"/>
</dbReference>
<evidence type="ECO:0000313" key="7">
    <source>
        <dbReference type="Proteomes" id="UP001229421"/>
    </source>
</evidence>
<keyword evidence="3" id="KW-0238">DNA-binding</keyword>
<evidence type="ECO:0000256" key="4">
    <source>
        <dbReference type="ARBA" id="ARBA00023163"/>
    </source>
</evidence>
<dbReference type="GO" id="GO:0046983">
    <property type="term" value="F:protein dimerization activity"/>
    <property type="evidence" value="ECO:0007669"/>
    <property type="project" value="InterPro"/>
</dbReference>
<evidence type="ECO:0000256" key="2">
    <source>
        <dbReference type="ARBA" id="ARBA00023015"/>
    </source>
</evidence>
<dbReference type="PANTHER" id="PTHR16223:SF138">
    <property type="entry name" value="TRANSCRIPTION FACTOR BHLH103-LIKE"/>
    <property type="match status" value="1"/>
</dbReference>
<dbReference type="GO" id="GO:0005634">
    <property type="term" value="C:nucleus"/>
    <property type="evidence" value="ECO:0007669"/>
    <property type="project" value="UniProtKB-SubCell"/>
</dbReference>
<dbReference type="InterPro" id="IPR045239">
    <property type="entry name" value="bHLH95_bHLH"/>
</dbReference>
<reference evidence="6" key="1">
    <citation type="journal article" date="2023" name="bioRxiv">
        <title>Improved chromosome-level genome assembly for marigold (Tagetes erecta).</title>
        <authorList>
            <person name="Jiang F."/>
            <person name="Yuan L."/>
            <person name="Wang S."/>
            <person name="Wang H."/>
            <person name="Xu D."/>
            <person name="Wang A."/>
            <person name="Fan W."/>
        </authorList>
    </citation>
    <scope>NUCLEOTIDE SEQUENCE</scope>
    <source>
        <strain evidence="6">WSJ</strain>
        <tissue evidence="6">Leaf</tissue>
    </source>
</reference>
<keyword evidence="2" id="KW-0805">Transcription regulation</keyword>
<keyword evidence="4" id="KW-0804">Transcription</keyword>
<dbReference type="InterPro" id="IPR036638">
    <property type="entry name" value="HLH_DNA-bd_sf"/>
</dbReference>
<evidence type="ECO:0000256" key="3">
    <source>
        <dbReference type="ARBA" id="ARBA00023125"/>
    </source>
</evidence>
<evidence type="ECO:0000313" key="6">
    <source>
        <dbReference type="EMBL" id="KAK1409490.1"/>
    </source>
</evidence>
<sequence length="247" mass="28168">MSYSVLPLFSSHLYNFGNMNEASSSTTFPQELADIIEDDKVTFYRNEFRVEPEMYNYYQQADHRAIGVHTQCPLIIDYQSAGVNNNHSAVLQQPFTPRTKVSDWGCQQVNENNPKKRLNNVCGQNVMNKKLAHADRMQGIECLRERVPIRRSQKLADKITALQKLVSPYGKTDTASVLQEAHISINLLHEQIKKLVQNTQISRINDGSLQFQDNTGTETSLRDKGLCLVPISNPQINNVDYFMPTNY</sequence>
<evidence type="ECO:0000256" key="5">
    <source>
        <dbReference type="ARBA" id="ARBA00023242"/>
    </source>
</evidence>
<dbReference type="PANTHER" id="PTHR16223">
    <property type="entry name" value="TRANSCRIPTION FACTOR BHLH83-RELATED"/>
    <property type="match status" value="1"/>
</dbReference>
<proteinExistence type="predicted"/>
<evidence type="ECO:0000256" key="1">
    <source>
        <dbReference type="ARBA" id="ARBA00004123"/>
    </source>
</evidence>
<dbReference type="SUPFAM" id="SSF47459">
    <property type="entry name" value="HLH, helix-loop-helix DNA-binding domain"/>
    <property type="match status" value="1"/>
</dbReference>
<organism evidence="6 7">
    <name type="scientific">Tagetes erecta</name>
    <name type="common">African marigold</name>
    <dbReference type="NCBI Taxonomy" id="13708"/>
    <lineage>
        <taxon>Eukaryota</taxon>
        <taxon>Viridiplantae</taxon>
        <taxon>Streptophyta</taxon>
        <taxon>Embryophyta</taxon>
        <taxon>Tracheophyta</taxon>
        <taxon>Spermatophyta</taxon>
        <taxon>Magnoliopsida</taxon>
        <taxon>eudicotyledons</taxon>
        <taxon>Gunneridae</taxon>
        <taxon>Pentapetalae</taxon>
        <taxon>asterids</taxon>
        <taxon>campanulids</taxon>
        <taxon>Asterales</taxon>
        <taxon>Asteraceae</taxon>
        <taxon>Asteroideae</taxon>
        <taxon>Heliantheae alliance</taxon>
        <taxon>Tageteae</taxon>
        <taxon>Tagetes</taxon>
    </lineage>
</organism>
<dbReference type="CDD" id="cd11393">
    <property type="entry name" value="bHLH_AtbHLH_like"/>
    <property type="match status" value="1"/>
</dbReference>
<protein>
    <recommendedName>
        <fullName evidence="8">BHLH domain-containing protein</fullName>
    </recommendedName>
</protein>
<comment type="subcellular location">
    <subcellularLocation>
        <location evidence="1">Nucleus</location>
    </subcellularLocation>
</comment>
<dbReference type="GO" id="GO:0000981">
    <property type="term" value="F:DNA-binding transcription factor activity, RNA polymerase II-specific"/>
    <property type="evidence" value="ECO:0007669"/>
    <property type="project" value="TreeGrafter"/>
</dbReference>
<name>A0AAD8JRJ5_TARER</name>
<dbReference type="Proteomes" id="UP001229421">
    <property type="component" value="Unassembled WGS sequence"/>
</dbReference>
<dbReference type="GO" id="GO:0000978">
    <property type="term" value="F:RNA polymerase II cis-regulatory region sequence-specific DNA binding"/>
    <property type="evidence" value="ECO:0007669"/>
    <property type="project" value="TreeGrafter"/>
</dbReference>
<comment type="caution">
    <text evidence="6">The sequence shown here is derived from an EMBL/GenBank/DDBJ whole genome shotgun (WGS) entry which is preliminary data.</text>
</comment>
<gene>
    <name evidence="6" type="ORF">QVD17_36016</name>
</gene>